<keyword evidence="9" id="KW-0175">Coiled coil</keyword>
<evidence type="ECO:0000256" key="7">
    <source>
        <dbReference type="ARBA" id="ARBA00029447"/>
    </source>
</evidence>
<dbReference type="InterPro" id="IPR004089">
    <property type="entry name" value="MCPsignal_dom"/>
</dbReference>
<protein>
    <submittedName>
        <fullName evidence="13">Cache domain-containing protein</fullName>
    </submittedName>
</protein>
<keyword evidence="5 11" id="KW-1133">Transmembrane helix</keyword>
<evidence type="ECO:0000256" key="2">
    <source>
        <dbReference type="ARBA" id="ARBA00022475"/>
    </source>
</evidence>
<feature type="compositionally biased region" description="Polar residues" evidence="10">
    <location>
        <begin position="558"/>
        <end position="573"/>
    </location>
</feature>
<dbReference type="SMART" id="SM00283">
    <property type="entry name" value="MA"/>
    <property type="match status" value="1"/>
</dbReference>
<dbReference type="Pfam" id="PF17200">
    <property type="entry name" value="sCache_2"/>
    <property type="match status" value="1"/>
</dbReference>
<dbReference type="CDD" id="cd11386">
    <property type="entry name" value="MCP_signal"/>
    <property type="match status" value="1"/>
</dbReference>
<evidence type="ECO:0000313" key="13">
    <source>
        <dbReference type="EMBL" id="MBC3812216.1"/>
    </source>
</evidence>
<evidence type="ECO:0000256" key="3">
    <source>
        <dbReference type="ARBA" id="ARBA00022481"/>
    </source>
</evidence>
<dbReference type="SUPFAM" id="SSF58104">
    <property type="entry name" value="Methyl-accepting chemotaxis protein (MCP) signaling domain"/>
    <property type="match status" value="1"/>
</dbReference>
<keyword evidence="4 11" id="KW-0812">Transmembrane</keyword>
<evidence type="ECO:0000256" key="8">
    <source>
        <dbReference type="PROSITE-ProRule" id="PRU00284"/>
    </source>
</evidence>
<keyword evidence="14" id="KW-1185">Reference proteome</keyword>
<dbReference type="InterPro" id="IPR033480">
    <property type="entry name" value="sCache_2"/>
</dbReference>
<evidence type="ECO:0000313" key="14">
    <source>
        <dbReference type="Proteomes" id="UP000637632"/>
    </source>
</evidence>
<organism evidence="13 14">
    <name type="scientific">Undibacterium aquatile</name>
    <dbReference type="NCBI Taxonomy" id="1537398"/>
    <lineage>
        <taxon>Bacteria</taxon>
        <taxon>Pseudomonadati</taxon>
        <taxon>Pseudomonadota</taxon>
        <taxon>Betaproteobacteria</taxon>
        <taxon>Burkholderiales</taxon>
        <taxon>Oxalobacteraceae</taxon>
        <taxon>Undibacterium</taxon>
    </lineage>
</organism>
<feature type="coiled-coil region" evidence="9">
    <location>
        <begin position="291"/>
        <end position="328"/>
    </location>
</feature>
<accession>A0ABR6XH83</accession>
<evidence type="ECO:0000256" key="4">
    <source>
        <dbReference type="ARBA" id="ARBA00022692"/>
    </source>
</evidence>
<keyword evidence="6 11" id="KW-0472">Membrane</keyword>
<feature type="domain" description="Methyl-accepting transducer" evidence="12">
    <location>
        <begin position="272"/>
        <end position="501"/>
    </location>
</feature>
<dbReference type="PANTHER" id="PTHR43531">
    <property type="entry name" value="PROTEIN ICFG"/>
    <property type="match status" value="1"/>
</dbReference>
<comment type="subcellular location">
    <subcellularLocation>
        <location evidence="1">Cell membrane</location>
        <topology evidence="1">Multi-pass membrane protein</topology>
    </subcellularLocation>
</comment>
<dbReference type="PROSITE" id="PS50111">
    <property type="entry name" value="CHEMOTAXIS_TRANSDUC_2"/>
    <property type="match status" value="1"/>
</dbReference>
<evidence type="ECO:0000256" key="10">
    <source>
        <dbReference type="SAM" id="MobiDB-lite"/>
    </source>
</evidence>
<keyword evidence="2" id="KW-1003">Cell membrane</keyword>
<reference evidence="13 14" key="1">
    <citation type="submission" date="2020-08" db="EMBL/GenBank/DDBJ databases">
        <title>Novel species isolated from subtropical streams in China.</title>
        <authorList>
            <person name="Lu H."/>
        </authorList>
    </citation>
    <scope>NUCLEOTIDE SEQUENCE [LARGE SCALE GENOMIC DNA]</scope>
    <source>
        <strain evidence="13 14">CCTCC AB 2015119</strain>
    </source>
</reference>
<dbReference type="Gene3D" id="1.10.287.950">
    <property type="entry name" value="Methyl-accepting chemotaxis protein"/>
    <property type="match status" value="1"/>
</dbReference>
<proteinExistence type="inferred from homology"/>
<name>A0ABR6XH83_9BURK</name>
<dbReference type="Gene3D" id="3.30.450.20">
    <property type="entry name" value="PAS domain"/>
    <property type="match status" value="1"/>
</dbReference>
<sequence length="581" mass="62391">MKLSFRSKLYLPLIISWLCLLGISTVNVLQNKAQRFEERQIALRFATDVGMSTVKEYAALVSSGAMPVEEAQKQALARLKAMRYGKDGYYTVINSHPTVVMHPIKAELIGKDVSDFKDPGGQFFYRNVATIAKGAGEGWIEYVWTKPGNADPKQVFPKGAYVLTYKPWDWTFITGLYLDDLTDAFIKDLWSAIFLLAGIGIVLSAIIVIVARNIERAIGGEPEYAADIAKGIAAGDLTIDVHTRENDQDSLLFAMKSMRQSLAKVVGEVRQSTDMIATASSEIASGNLDLSARTEEQAGSLEETAASMEELTSTVKQNAENARQANQLVLSTADVAAKGSVAGTTVVNTMEAINSSSKKIVDIISVIDGIAFQTNILALNAAVEAARAGEQGRGFAVVASEVRNLAQRSAAAAKEIKTLIDDSVEKVGLGSQQVGEAGLALQEIVTGVNRITDVMSEITAASHEQQSGIEQVNQAIIQMDQVTQQNAALVEQAAAASAAMQDQARNLANVVSMFKLDASQTTISASSSHTTRATHTTPVKASPRIANQRQAQPLKKIASTTKRAGTTKPATTKESSDWEEF</sequence>
<comment type="caution">
    <text evidence="13">The sequence shown here is derived from an EMBL/GenBank/DDBJ whole genome shotgun (WGS) entry which is preliminary data.</text>
</comment>
<dbReference type="EMBL" id="JACOFT010000004">
    <property type="protein sequence ID" value="MBC3812216.1"/>
    <property type="molecule type" value="Genomic_DNA"/>
</dbReference>
<comment type="similarity">
    <text evidence="7">Belongs to the methyl-accepting chemotaxis (MCP) protein family.</text>
</comment>
<dbReference type="PANTHER" id="PTHR43531:SF14">
    <property type="entry name" value="METHYL-ACCEPTING CHEMOTAXIS PROTEIN I-RELATED"/>
    <property type="match status" value="1"/>
</dbReference>
<keyword evidence="3" id="KW-0488">Methylation</keyword>
<feature type="transmembrane region" description="Helical" evidence="11">
    <location>
        <begin position="189"/>
        <end position="211"/>
    </location>
</feature>
<dbReference type="InterPro" id="IPR051310">
    <property type="entry name" value="MCP_chemotaxis"/>
</dbReference>
<dbReference type="RefSeq" id="WP_190479882.1">
    <property type="nucleotide sequence ID" value="NZ_JACOFT010000004.1"/>
</dbReference>
<evidence type="ECO:0000256" key="6">
    <source>
        <dbReference type="ARBA" id="ARBA00023136"/>
    </source>
</evidence>
<keyword evidence="8" id="KW-0807">Transducer</keyword>
<dbReference type="SMART" id="SM01049">
    <property type="entry name" value="Cache_2"/>
    <property type="match status" value="1"/>
</dbReference>
<evidence type="ECO:0000256" key="5">
    <source>
        <dbReference type="ARBA" id="ARBA00022989"/>
    </source>
</evidence>
<dbReference type="Proteomes" id="UP000637632">
    <property type="component" value="Unassembled WGS sequence"/>
</dbReference>
<feature type="region of interest" description="Disordered" evidence="10">
    <location>
        <begin position="522"/>
        <end position="581"/>
    </location>
</feature>
<dbReference type="Pfam" id="PF00015">
    <property type="entry name" value="MCPsignal"/>
    <property type="match status" value="1"/>
</dbReference>
<evidence type="ECO:0000256" key="11">
    <source>
        <dbReference type="SAM" id="Phobius"/>
    </source>
</evidence>
<evidence type="ECO:0000256" key="9">
    <source>
        <dbReference type="SAM" id="Coils"/>
    </source>
</evidence>
<evidence type="ECO:0000259" key="12">
    <source>
        <dbReference type="PROSITE" id="PS50111"/>
    </source>
</evidence>
<feature type="compositionally biased region" description="Low complexity" evidence="10">
    <location>
        <begin position="522"/>
        <end position="537"/>
    </location>
</feature>
<gene>
    <name evidence="13" type="ORF">H8K26_12260</name>
</gene>
<evidence type="ECO:0000256" key="1">
    <source>
        <dbReference type="ARBA" id="ARBA00004651"/>
    </source>
</evidence>